<proteinExistence type="inferred from homology"/>
<comment type="catalytic activity">
    <reaction evidence="1">
        <text>2-dehydro-3-deoxy-6-phospho-D-gluconate = D-glyceraldehyde 3-phosphate + pyruvate</text>
        <dbReference type="Rhea" id="RHEA:17089"/>
        <dbReference type="ChEBI" id="CHEBI:15361"/>
        <dbReference type="ChEBI" id="CHEBI:57569"/>
        <dbReference type="ChEBI" id="CHEBI:59776"/>
        <dbReference type="EC" id="4.1.2.14"/>
    </reaction>
</comment>
<dbReference type="NCBIfam" id="TIGR01182">
    <property type="entry name" value="eda"/>
    <property type="match status" value="1"/>
</dbReference>
<gene>
    <name evidence="8" type="ORF">METZ01_LOCUS40516</name>
</gene>
<reference evidence="8" key="1">
    <citation type="submission" date="2018-05" db="EMBL/GenBank/DDBJ databases">
        <authorList>
            <person name="Lanie J.A."/>
            <person name="Ng W.-L."/>
            <person name="Kazmierczak K.M."/>
            <person name="Andrzejewski T.M."/>
            <person name="Davidsen T.M."/>
            <person name="Wayne K.J."/>
            <person name="Tettelin H."/>
            <person name="Glass J.I."/>
            <person name="Rusch D."/>
            <person name="Podicherti R."/>
            <person name="Tsui H.-C.T."/>
            <person name="Winkler M.E."/>
        </authorList>
    </citation>
    <scope>NUCLEOTIDE SEQUENCE</scope>
</reference>
<evidence type="ECO:0000256" key="3">
    <source>
        <dbReference type="ARBA" id="ARBA00006906"/>
    </source>
</evidence>
<dbReference type="InterPro" id="IPR031337">
    <property type="entry name" value="KDPG/KHG_AS_1"/>
</dbReference>
<evidence type="ECO:0000256" key="1">
    <source>
        <dbReference type="ARBA" id="ARBA00000654"/>
    </source>
</evidence>
<keyword evidence="6" id="KW-0456">Lyase</keyword>
<evidence type="ECO:0000256" key="5">
    <source>
        <dbReference type="ARBA" id="ARBA00013063"/>
    </source>
</evidence>
<dbReference type="PANTHER" id="PTHR30246:SF1">
    <property type="entry name" value="2-DEHYDRO-3-DEOXY-6-PHOSPHOGALACTONATE ALDOLASE-RELATED"/>
    <property type="match status" value="1"/>
</dbReference>
<evidence type="ECO:0000256" key="7">
    <source>
        <dbReference type="ARBA" id="ARBA00023277"/>
    </source>
</evidence>
<dbReference type="GO" id="GO:0008675">
    <property type="term" value="F:2-dehydro-3-deoxy-phosphogluconate aldolase activity"/>
    <property type="evidence" value="ECO:0007669"/>
    <property type="project" value="UniProtKB-EC"/>
</dbReference>
<evidence type="ECO:0000256" key="4">
    <source>
        <dbReference type="ARBA" id="ARBA00011233"/>
    </source>
</evidence>
<comment type="similarity">
    <text evidence="3">Belongs to the KHG/KDPG aldolase family.</text>
</comment>
<dbReference type="PANTHER" id="PTHR30246">
    <property type="entry name" value="2-KETO-3-DEOXY-6-PHOSPHOGLUCONATE ALDOLASE"/>
    <property type="match status" value="1"/>
</dbReference>
<dbReference type="Gene3D" id="3.20.20.70">
    <property type="entry name" value="Aldolase class I"/>
    <property type="match status" value="1"/>
</dbReference>
<accession>A0A381R7L2</accession>
<organism evidence="8">
    <name type="scientific">marine metagenome</name>
    <dbReference type="NCBI Taxonomy" id="408172"/>
    <lineage>
        <taxon>unclassified sequences</taxon>
        <taxon>metagenomes</taxon>
        <taxon>ecological metagenomes</taxon>
    </lineage>
</organism>
<evidence type="ECO:0000313" key="8">
    <source>
        <dbReference type="EMBL" id="SUZ87662.1"/>
    </source>
</evidence>
<evidence type="ECO:0000256" key="2">
    <source>
        <dbReference type="ARBA" id="ARBA00004736"/>
    </source>
</evidence>
<comment type="pathway">
    <text evidence="2">Carbohydrate acid metabolism; 2-dehydro-3-deoxy-D-gluconate degradation; D-glyceraldehyde 3-phosphate and pyruvate from 2-dehydro-3-deoxy-D-gluconate: step 2/2.</text>
</comment>
<sequence>MVENNNIEQALSKSKVIPVIVIDDSKKALPLAETLFNSGITCAEVTLRTDAAIKSLEIFSKFNRFTLGAGTITNIKQFHFAVNAGAEFIVSPGFNKELAIESSKNNIKYIPGCCTPSDIQNAINNSIKLLKFFPSEAFGGVKTLKALSGPYSNVSFIPTGGIKINNIRKYLNLDCVIACGMTEIVDHRLIVNSDFDTISKLSKEVIYEVSI</sequence>
<dbReference type="EC" id="4.1.2.14" evidence="5"/>
<comment type="subunit">
    <text evidence="4">Homotrimer.</text>
</comment>
<protein>
    <recommendedName>
        <fullName evidence="5">2-dehydro-3-deoxy-phosphogluconate aldolase</fullName>
        <ecNumber evidence="5">4.1.2.14</ecNumber>
    </recommendedName>
</protein>
<dbReference type="SUPFAM" id="SSF51569">
    <property type="entry name" value="Aldolase"/>
    <property type="match status" value="1"/>
</dbReference>
<dbReference type="InterPro" id="IPR013785">
    <property type="entry name" value="Aldolase_TIM"/>
</dbReference>
<dbReference type="PROSITE" id="PS00159">
    <property type="entry name" value="ALDOLASE_KDPG_KHG_1"/>
    <property type="match status" value="1"/>
</dbReference>
<name>A0A381R7L2_9ZZZZ</name>
<dbReference type="Pfam" id="PF01081">
    <property type="entry name" value="Aldolase"/>
    <property type="match status" value="1"/>
</dbReference>
<dbReference type="CDD" id="cd00452">
    <property type="entry name" value="KDPG_aldolase"/>
    <property type="match status" value="1"/>
</dbReference>
<dbReference type="EMBL" id="UINC01001735">
    <property type="protein sequence ID" value="SUZ87662.1"/>
    <property type="molecule type" value="Genomic_DNA"/>
</dbReference>
<dbReference type="InterPro" id="IPR000887">
    <property type="entry name" value="Aldlse_KDPG_KHG"/>
</dbReference>
<keyword evidence="7" id="KW-0119">Carbohydrate metabolism</keyword>
<evidence type="ECO:0000256" key="6">
    <source>
        <dbReference type="ARBA" id="ARBA00023239"/>
    </source>
</evidence>
<dbReference type="AlphaFoldDB" id="A0A381R7L2"/>